<dbReference type="Gene3D" id="3.30.420.40">
    <property type="match status" value="2"/>
</dbReference>
<organism evidence="2 3">
    <name type="scientific">Tolumonas auensis (strain DSM 9187 / NBRC 110442 / TA 4)</name>
    <dbReference type="NCBI Taxonomy" id="595494"/>
    <lineage>
        <taxon>Bacteria</taxon>
        <taxon>Pseudomonadati</taxon>
        <taxon>Pseudomonadota</taxon>
        <taxon>Gammaproteobacteria</taxon>
        <taxon>Aeromonadales</taxon>
        <taxon>Aeromonadaceae</taxon>
        <taxon>Tolumonas</taxon>
    </lineage>
</organism>
<reference evidence="2 3" key="2">
    <citation type="journal article" date="2011" name="Stand. Genomic Sci.">
        <title>Complete genome sequence of Tolumonas auensis type strain (TA 4).</title>
        <authorList>
            <person name="Chertkov O."/>
            <person name="Copeland A."/>
            <person name="Lucas S."/>
            <person name="Lapidus A."/>
            <person name="Berry K.W."/>
            <person name="Detter J.C."/>
            <person name="Del Rio T.G."/>
            <person name="Hammon N."/>
            <person name="Dalin E."/>
            <person name="Tice H."/>
            <person name="Pitluck S."/>
            <person name="Richardson P."/>
            <person name="Bruce D."/>
            <person name="Goodwin L."/>
            <person name="Han C."/>
            <person name="Tapia R."/>
            <person name="Saunders E."/>
            <person name="Schmutz J."/>
            <person name="Brettin T."/>
            <person name="Larimer F."/>
            <person name="Land M."/>
            <person name="Hauser L."/>
            <person name="Spring S."/>
            <person name="Rohde M."/>
            <person name="Kyrpides N.C."/>
            <person name="Ivanova N."/>
            <person name="Goker M."/>
            <person name="Beller H.R."/>
            <person name="Klenk H.P."/>
            <person name="Woyke T."/>
        </authorList>
    </citation>
    <scope>NUCLEOTIDE SEQUENCE [LARGE SCALE GENOMIC DNA]</scope>
    <source>
        <strain evidence="3">DSM 9187 / TA4</strain>
    </source>
</reference>
<gene>
    <name evidence="2" type="ordered locus">Tola_0448</name>
</gene>
<keyword evidence="1" id="KW-0119">Carbohydrate metabolism</keyword>
<accession>C4L9U8</accession>
<dbReference type="SUPFAM" id="SSF53067">
    <property type="entry name" value="Actin-like ATPase domain"/>
    <property type="match status" value="1"/>
</dbReference>
<dbReference type="RefSeq" id="WP_012728676.1">
    <property type="nucleotide sequence ID" value="NC_012691.1"/>
</dbReference>
<dbReference type="InterPro" id="IPR049874">
    <property type="entry name" value="ROK_cs"/>
</dbReference>
<evidence type="ECO:0000256" key="1">
    <source>
        <dbReference type="ARBA" id="ARBA00023277"/>
    </source>
</evidence>
<dbReference type="AlphaFoldDB" id="C4L9U8"/>
<keyword evidence="3" id="KW-1185">Reference proteome</keyword>
<dbReference type="OrthoDB" id="9810372at2"/>
<evidence type="ECO:0000313" key="2">
    <source>
        <dbReference type="EMBL" id="ACQ92077.1"/>
    </source>
</evidence>
<dbReference type="KEGG" id="tau:Tola_0448"/>
<name>C4L9U8_TOLAT</name>
<dbReference type="Proteomes" id="UP000009073">
    <property type="component" value="Chromosome"/>
</dbReference>
<dbReference type="EMBL" id="CP001616">
    <property type="protein sequence ID" value="ACQ92077.1"/>
    <property type="molecule type" value="Genomic_DNA"/>
</dbReference>
<evidence type="ECO:0000313" key="3">
    <source>
        <dbReference type="Proteomes" id="UP000009073"/>
    </source>
</evidence>
<dbReference type="PANTHER" id="PTHR18964">
    <property type="entry name" value="ROK (REPRESSOR, ORF, KINASE) FAMILY"/>
    <property type="match status" value="1"/>
</dbReference>
<dbReference type="InterPro" id="IPR000600">
    <property type="entry name" value="ROK"/>
</dbReference>
<proteinExistence type="predicted"/>
<dbReference type="PROSITE" id="PS01125">
    <property type="entry name" value="ROK"/>
    <property type="match status" value="1"/>
</dbReference>
<dbReference type="STRING" id="595494.Tola_0448"/>
<dbReference type="GO" id="GO:0004396">
    <property type="term" value="F:hexokinase activity"/>
    <property type="evidence" value="ECO:0007669"/>
    <property type="project" value="TreeGrafter"/>
</dbReference>
<protein>
    <submittedName>
        <fullName evidence="2">ROK family protein</fullName>
    </submittedName>
</protein>
<dbReference type="InterPro" id="IPR043129">
    <property type="entry name" value="ATPase_NBD"/>
</dbReference>
<reference evidence="3" key="1">
    <citation type="submission" date="2009-05" db="EMBL/GenBank/DDBJ databases">
        <title>Complete sequence of Tolumonas auensis DSM 9187.</title>
        <authorList>
            <consortium name="US DOE Joint Genome Institute"/>
            <person name="Lucas S."/>
            <person name="Copeland A."/>
            <person name="Lapidus A."/>
            <person name="Glavina del Rio T."/>
            <person name="Tice H."/>
            <person name="Bruce D."/>
            <person name="Goodwin L."/>
            <person name="Pitluck S."/>
            <person name="Chertkov O."/>
            <person name="Brettin T."/>
            <person name="Detter J.C."/>
            <person name="Han C."/>
            <person name="Larimer F."/>
            <person name="Land M."/>
            <person name="Hauser L."/>
            <person name="Kyrpides N."/>
            <person name="Mikhailova N."/>
            <person name="Spring S."/>
            <person name="Beller H."/>
        </authorList>
    </citation>
    <scope>NUCLEOTIDE SEQUENCE [LARGE SCALE GENOMIC DNA]</scope>
    <source>
        <strain evidence="3">DSM 9187 / TA4</strain>
    </source>
</reference>
<dbReference type="eggNOG" id="COG1940">
    <property type="taxonomic scope" value="Bacteria"/>
</dbReference>
<dbReference type="PANTHER" id="PTHR18964:SF174">
    <property type="entry name" value="D-ALLOSE KINASE-RELATED"/>
    <property type="match status" value="1"/>
</dbReference>
<sequence>MLRLGLDIGGTKIEAQLLDDRGQCLKKHRIATPNQQYCEFLNSVTALVTQYRTEFNHSFSVGIGLPGAISPDTGRIKNSNILILNGQDLRADLEQRLGQTVALANDADCFALSEAVDGAGKDGRTVFGVIIGTGCGGGVVVNKQLLSGPNAIAGEWGHNPLPGHSPEQDGPAQPCYCGRNNCLERFVSGTGFTTRFNQRYDTQLTAAEIIAAKENGDIKAEEHYQHLVNALARSLGSVINVIDPHVIVLGGGLSNVDSLYRDLPAALLPYIFSDRCNTRIVKAKHGDSSGVRGAAWLPGL</sequence>
<dbReference type="HOGENOM" id="CLU_036604_0_3_6"/>
<dbReference type="Pfam" id="PF00480">
    <property type="entry name" value="ROK"/>
    <property type="match status" value="1"/>
</dbReference>